<dbReference type="EMBL" id="JBHRVA010000002">
    <property type="protein sequence ID" value="MFC3302164.1"/>
    <property type="molecule type" value="Genomic_DNA"/>
</dbReference>
<reference evidence="4" key="1">
    <citation type="journal article" date="2019" name="Int. J. Syst. Evol. Microbiol.">
        <title>The Global Catalogue of Microorganisms (GCM) 10K type strain sequencing project: providing services to taxonomists for standard genome sequencing and annotation.</title>
        <authorList>
            <consortium name="The Broad Institute Genomics Platform"/>
            <consortium name="The Broad Institute Genome Sequencing Center for Infectious Disease"/>
            <person name="Wu L."/>
            <person name="Ma J."/>
        </authorList>
    </citation>
    <scope>NUCLEOTIDE SEQUENCE [LARGE SCALE GENOMIC DNA]</scope>
    <source>
        <strain evidence="4">KCTC 22245</strain>
    </source>
</reference>
<keyword evidence="2" id="KW-0472">Membrane</keyword>
<accession>A0ABV7MBZ1</accession>
<sequence length="160" mass="17426">MRESIDILGEALGLLGGLLSFLGATGIVLFVLSLILMALVGAFSPLPKMLNYVAIVVLVTALAMFGIDGFGELPGRVEALRGYLIVMLSPVVGVFLLKALIGALFRRRSETEQLKDAVTELTEQVAQLRRDRKADRGEARLTIEAKAKEPKLLRRLHRSA</sequence>
<keyword evidence="2" id="KW-0812">Transmembrane</keyword>
<feature type="transmembrane region" description="Helical" evidence="2">
    <location>
        <begin position="52"/>
        <end position="71"/>
    </location>
</feature>
<feature type="coiled-coil region" evidence="1">
    <location>
        <begin position="111"/>
        <end position="138"/>
    </location>
</feature>
<comment type="caution">
    <text evidence="3">The sequence shown here is derived from an EMBL/GenBank/DDBJ whole genome shotgun (WGS) entry which is preliminary data.</text>
</comment>
<dbReference type="Proteomes" id="UP001595607">
    <property type="component" value="Unassembled WGS sequence"/>
</dbReference>
<proteinExistence type="predicted"/>
<evidence type="ECO:0000313" key="3">
    <source>
        <dbReference type="EMBL" id="MFC3302164.1"/>
    </source>
</evidence>
<evidence type="ECO:0000313" key="4">
    <source>
        <dbReference type="Proteomes" id="UP001595607"/>
    </source>
</evidence>
<gene>
    <name evidence="3" type="ORF">ACFONP_05395</name>
</gene>
<keyword evidence="1" id="KW-0175">Coiled coil</keyword>
<feature type="transmembrane region" description="Helical" evidence="2">
    <location>
        <begin position="12"/>
        <end position="40"/>
    </location>
</feature>
<keyword evidence="4" id="KW-1185">Reference proteome</keyword>
<organism evidence="3 4">
    <name type="scientific">Parvularcula lutaonensis</name>
    <dbReference type="NCBI Taxonomy" id="491923"/>
    <lineage>
        <taxon>Bacteria</taxon>
        <taxon>Pseudomonadati</taxon>
        <taxon>Pseudomonadota</taxon>
        <taxon>Alphaproteobacteria</taxon>
        <taxon>Parvularculales</taxon>
        <taxon>Parvularculaceae</taxon>
        <taxon>Parvularcula</taxon>
    </lineage>
</organism>
<protein>
    <submittedName>
        <fullName evidence="3">Uncharacterized protein</fullName>
    </submittedName>
</protein>
<dbReference type="RefSeq" id="WP_189574527.1">
    <property type="nucleotide sequence ID" value="NZ_BMXU01000001.1"/>
</dbReference>
<evidence type="ECO:0000256" key="1">
    <source>
        <dbReference type="SAM" id="Coils"/>
    </source>
</evidence>
<keyword evidence="2" id="KW-1133">Transmembrane helix</keyword>
<evidence type="ECO:0000256" key="2">
    <source>
        <dbReference type="SAM" id="Phobius"/>
    </source>
</evidence>
<feature type="transmembrane region" description="Helical" evidence="2">
    <location>
        <begin position="83"/>
        <end position="105"/>
    </location>
</feature>
<name>A0ABV7MBZ1_9PROT</name>